<dbReference type="RefSeq" id="WP_146862998.1">
    <property type="nucleotide sequence ID" value="NZ_BKAU01000002.1"/>
</dbReference>
<dbReference type="SUPFAM" id="SSF54593">
    <property type="entry name" value="Glyoxalase/Bleomycin resistance protein/Dihydroxybiphenyl dioxygenase"/>
    <property type="match status" value="1"/>
</dbReference>
<gene>
    <name evidence="2" type="ORF">CCY01nite_28890</name>
</gene>
<sequence>MEIKKKVGTLIGFDLTVPDAEKISQFYHEVVGWEIGVQKMGDYEDYFMKDPETGEIMAGVCHAKGVNKTLPPVWLLYIQVEDLDESLASCEKLGGQVIGEKRSCGAMGEFVLIQDPAGAYVMLWENKA</sequence>
<dbReference type="InterPro" id="IPR004360">
    <property type="entry name" value="Glyas_Fos-R_dOase_dom"/>
</dbReference>
<dbReference type="Proteomes" id="UP000321436">
    <property type="component" value="Unassembled WGS sequence"/>
</dbReference>
<dbReference type="OrthoDB" id="9793039at2"/>
<dbReference type="InterPro" id="IPR052164">
    <property type="entry name" value="Anthracycline_SecMetBiosynth"/>
</dbReference>
<evidence type="ECO:0000313" key="3">
    <source>
        <dbReference type="Proteomes" id="UP000321436"/>
    </source>
</evidence>
<dbReference type="PANTHER" id="PTHR33993">
    <property type="entry name" value="GLYOXALASE-RELATED"/>
    <property type="match status" value="1"/>
</dbReference>
<organism evidence="2 3">
    <name type="scientific">Chitinophaga cymbidii</name>
    <dbReference type="NCBI Taxonomy" id="1096750"/>
    <lineage>
        <taxon>Bacteria</taxon>
        <taxon>Pseudomonadati</taxon>
        <taxon>Bacteroidota</taxon>
        <taxon>Chitinophagia</taxon>
        <taxon>Chitinophagales</taxon>
        <taxon>Chitinophagaceae</taxon>
        <taxon>Chitinophaga</taxon>
    </lineage>
</organism>
<dbReference type="EMBL" id="BKAU01000002">
    <property type="protein sequence ID" value="GEP96629.1"/>
    <property type="molecule type" value="Genomic_DNA"/>
</dbReference>
<evidence type="ECO:0000313" key="2">
    <source>
        <dbReference type="EMBL" id="GEP96629.1"/>
    </source>
</evidence>
<comment type="caution">
    <text evidence="2">The sequence shown here is derived from an EMBL/GenBank/DDBJ whole genome shotgun (WGS) entry which is preliminary data.</text>
</comment>
<dbReference type="PROSITE" id="PS51819">
    <property type="entry name" value="VOC"/>
    <property type="match status" value="1"/>
</dbReference>
<keyword evidence="3" id="KW-1185">Reference proteome</keyword>
<protein>
    <recommendedName>
        <fullName evidence="1">VOC domain-containing protein</fullName>
    </recommendedName>
</protein>
<dbReference type="AlphaFoldDB" id="A0A512RLS7"/>
<name>A0A512RLS7_9BACT</name>
<dbReference type="Gene3D" id="3.10.180.10">
    <property type="entry name" value="2,3-Dihydroxybiphenyl 1,2-Dioxygenase, domain 1"/>
    <property type="match status" value="1"/>
</dbReference>
<feature type="domain" description="VOC" evidence="1">
    <location>
        <begin position="9"/>
        <end position="126"/>
    </location>
</feature>
<evidence type="ECO:0000259" key="1">
    <source>
        <dbReference type="PROSITE" id="PS51819"/>
    </source>
</evidence>
<reference evidence="2 3" key="1">
    <citation type="submission" date="2019-07" db="EMBL/GenBank/DDBJ databases">
        <title>Whole genome shotgun sequence of Chitinophaga cymbidii NBRC 109752.</title>
        <authorList>
            <person name="Hosoyama A."/>
            <person name="Uohara A."/>
            <person name="Ohji S."/>
            <person name="Ichikawa N."/>
        </authorList>
    </citation>
    <scope>NUCLEOTIDE SEQUENCE [LARGE SCALE GENOMIC DNA]</scope>
    <source>
        <strain evidence="2 3">NBRC 109752</strain>
    </source>
</reference>
<dbReference type="CDD" id="cd07247">
    <property type="entry name" value="SgaA_N_like"/>
    <property type="match status" value="1"/>
</dbReference>
<dbReference type="InterPro" id="IPR037523">
    <property type="entry name" value="VOC_core"/>
</dbReference>
<dbReference type="InterPro" id="IPR029068">
    <property type="entry name" value="Glyas_Bleomycin-R_OHBP_Dase"/>
</dbReference>
<accession>A0A512RLS7</accession>
<proteinExistence type="predicted"/>
<dbReference type="PANTHER" id="PTHR33993:SF14">
    <property type="entry name" value="GB|AAF24581.1"/>
    <property type="match status" value="1"/>
</dbReference>
<dbReference type="Pfam" id="PF00903">
    <property type="entry name" value="Glyoxalase"/>
    <property type="match status" value="1"/>
</dbReference>